<dbReference type="Proteomes" id="UP000238426">
    <property type="component" value="Unassembled WGS sequence"/>
</dbReference>
<dbReference type="PROSITE" id="PS51257">
    <property type="entry name" value="PROKAR_LIPOPROTEIN"/>
    <property type="match status" value="1"/>
</dbReference>
<gene>
    <name evidence="1" type="ORF">C7H52_05280</name>
</gene>
<evidence type="ECO:0000313" key="1">
    <source>
        <dbReference type="EMBL" id="PSG90691.1"/>
    </source>
</evidence>
<protein>
    <submittedName>
        <fullName evidence="1">Uncharacterized protein</fullName>
    </submittedName>
</protein>
<sequence>MKLSIPTIALLILLTACKNNKQNEVENLPKESIEIVPEIDAESHTAESYILTLQGTWKRTTYPYGTIEVKDTKIKISPGEGAVKPAEFEPFSFFKICPFTNNTSKDLQQNYIILEDKKICSPFVIKADTLFMIYAKNKPGIPYTRITK</sequence>
<dbReference type="EMBL" id="PXOQ01000007">
    <property type="protein sequence ID" value="PSG90691.1"/>
    <property type="molecule type" value="Genomic_DNA"/>
</dbReference>
<accession>A0A2T1NE13</accession>
<keyword evidence="2" id="KW-1185">Reference proteome</keyword>
<evidence type="ECO:0000313" key="2">
    <source>
        <dbReference type="Proteomes" id="UP000238426"/>
    </source>
</evidence>
<reference evidence="1 2" key="1">
    <citation type="submission" date="2018-03" db="EMBL/GenBank/DDBJ databases">
        <title>Mesoflavibacter sp. HG37 and Mesoflavibacter sp. HG96 sp.nov., two marine bacteria isolated from seawater of Western Pacific Ocean.</title>
        <authorList>
            <person name="Cheng H."/>
            <person name="Wu Y.-H."/>
            <person name="Guo L.-L."/>
            <person name="Xu X.-W."/>
        </authorList>
    </citation>
    <scope>NUCLEOTIDE SEQUENCE [LARGE SCALE GENOMIC DNA]</scope>
    <source>
        <strain evidence="1 2">KCTC 32269</strain>
    </source>
</reference>
<name>A0A2T1NE13_9FLAO</name>
<dbReference type="OrthoDB" id="1445513at2"/>
<dbReference type="AlphaFoldDB" id="A0A2T1NE13"/>
<comment type="caution">
    <text evidence="1">The sequence shown here is derived from an EMBL/GenBank/DDBJ whole genome shotgun (WGS) entry which is preliminary data.</text>
</comment>
<dbReference type="RefSeq" id="WP_106462832.1">
    <property type="nucleotide sequence ID" value="NZ_PXOQ01000007.1"/>
</dbReference>
<proteinExistence type="predicted"/>
<organism evidence="1 2">
    <name type="scientific">Aurantibacter aestuarii</name>
    <dbReference type="NCBI Taxonomy" id="1266046"/>
    <lineage>
        <taxon>Bacteria</taxon>
        <taxon>Pseudomonadati</taxon>
        <taxon>Bacteroidota</taxon>
        <taxon>Flavobacteriia</taxon>
        <taxon>Flavobacteriales</taxon>
        <taxon>Flavobacteriaceae</taxon>
        <taxon>Aurantibacter</taxon>
    </lineage>
</organism>